<organism evidence="1">
    <name type="scientific">Anguilla anguilla</name>
    <name type="common">European freshwater eel</name>
    <name type="synonym">Muraena anguilla</name>
    <dbReference type="NCBI Taxonomy" id="7936"/>
    <lineage>
        <taxon>Eukaryota</taxon>
        <taxon>Metazoa</taxon>
        <taxon>Chordata</taxon>
        <taxon>Craniata</taxon>
        <taxon>Vertebrata</taxon>
        <taxon>Euteleostomi</taxon>
        <taxon>Actinopterygii</taxon>
        <taxon>Neopterygii</taxon>
        <taxon>Teleostei</taxon>
        <taxon>Anguilliformes</taxon>
        <taxon>Anguillidae</taxon>
        <taxon>Anguilla</taxon>
    </lineage>
</organism>
<reference evidence="1" key="1">
    <citation type="submission" date="2014-11" db="EMBL/GenBank/DDBJ databases">
        <authorList>
            <person name="Amaro Gonzalez C."/>
        </authorList>
    </citation>
    <scope>NUCLEOTIDE SEQUENCE</scope>
</reference>
<evidence type="ECO:0000313" key="1">
    <source>
        <dbReference type="EMBL" id="JAH77260.1"/>
    </source>
</evidence>
<reference evidence="1" key="2">
    <citation type="journal article" date="2015" name="Fish Shellfish Immunol.">
        <title>Early steps in the European eel (Anguilla anguilla)-Vibrio vulnificus interaction in the gills: Role of the RtxA13 toxin.</title>
        <authorList>
            <person name="Callol A."/>
            <person name="Pajuelo D."/>
            <person name="Ebbesson L."/>
            <person name="Teles M."/>
            <person name="MacKenzie S."/>
            <person name="Amaro C."/>
        </authorList>
    </citation>
    <scope>NUCLEOTIDE SEQUENCE</scope>
</reference>
<protein>
    <submittedName>
        <fullName evidence="1">Uncharacterized protein</fullName>
    </submittedName>
</protein>
<name>A0A0E9VIN2_ANGAN</name>
<sequence>MLWNTNVQVFSSTQMKHFHNL</sequence>
<proteinExistence type="predicted"/>
<dbReference type="EMBL" id="GBXM01037034">
    <property type="protein sequence ID" value="JAH71543.1"/>
    <property type="molecule type" value="Transcribed_RNA"/>
</dbReference>
<accession>A0A0E9VIN2</accession>
<dbReference type="EMBL" id="GBXM01031317">
    <property type="protein sequence ID" value="JAH77260.1"/>
    <property type="molecule type" value="Transcribed_RNA"/>
</dbReference>
<dbReference type="AlphaFoldDB" id="A0A0E9VIN2"/>